<evidence type="ECO:0000259" key="5">
    <source>
        <dbReference type="Pfam" id="PF13439"/>
    </source>
</evidence>
<gene>
    <name evidence="6" type="ORF">E3T50_06525</name>
</gene>
<dbReference type="EMBL" id="SOHL01000013">
    <property type="protein sequence ID" value="TFD71231.1"/>
    <property type="molecule type" value="Genomic_DNA"/>
</dbReference>
<accession>A0A4R9AWG2</accession>
<dbReference type="CDD" id="cd03809">
    <property type="entry name" value="GT4_MtfB-like"/>
    <property type="match status" value="1"/>
</dbReference>
<dbReference type="Pfam" id="PF13439">
    <property type="entry name" value="Glyco_transf_4"/>
    <property type="match status" value="1"/>
</dbReference>
<evidence type="ECO:0000313" key="6">
    <source>
        <dbReference type="EMBL" id="TFD71231.1"/>
    </source>
</evidence>
<dbReference type="Proteomes" id="UP000297983">
    <property type="component" value="Unassembled WGS sequence"/>
</dbReference>
<feature type="domain" description="Glycosyltransferase subfamily 4-like N-terminal" evidence="5">
    <location>
        <begin position="39"/>
        <end position="194"/>
    </location>
</feature>
<name>A0A4R9AWG2_9MICO</name>
<dbReference type="AlphaFoldDB" id="A0A4R9AWG2"/>
<evidence type="ECO:0000259" key="4">
    <source>
        <dbReference type="Pfam" id="PF00534"/>
    </source>
</evidence>
<organism evidence="6 7">
    <name type="scientific">Cryobacterium gelidum</name>
    <dbReference type="NCBI Taxonomy" id="1259164"/>
    <lineage>
        <taxon>Bacteria</taxon>
        <taxon>Bacillati</taxon>
        <taxon>Actinomycetota</taxon>
        <taxon>Actinomycetes</taxon>
        <taxon>Micrococcales</taxon>
        <taxon>Microbacteriaceae</taxon>
        <taxon>Cryobacterium</taxon>
    </lineage>
</organism>
<sequence>MTSHSGPARVTAPLRHNHTRAPDDPRVLFDATAVPANRGGVGRYVDGLLSQMQGRVEIACQHRDAEHFRSLAPGMTVLPQSRRLESPVVRLLWEQLALPALARRRGVSVIHSPHYTLPLFTRRVRVVTLHDATFFSDPQVHTRIKGIFFRLWTRLSVRLARVLIVPSAATATEVARFTGGHDRFVVAHHGVDFDLFHRPTATEINDVAREYKLGEAGWIAFLGTLEPRKNLPALVRAYGSLVEQRHTAGLPVPPLVLAGGRGWDTRLDEEISSLQAPGRVVSLGYVPAPHLRALLGGSAVMVYPSLGEGFGLPVLEAMACGVAVLTTRRLALPEVGGTAVAYSETTDASIANALMALLDDPERRTELGRLGEERARAFTWRSCAEVHEAAYRMANTVQD</sequence>
<dbReference type="GO" id="GO:0009103">
    <property type="term" value="P:lipopolysaccharide biosynthetic process"/>
    <property type="evidence" value="ECO:0007669"/>
    <property type="project" value="TreeGrafter"/>
</dbReference>
<reference evidence="6 7" key="1">
    <citation type="submission" date="2019-03" db="EMBL/GenBank/DDBJ databases">
        <title>Genomics of glacier-inhabiting Cryobacterium strains.</title>
        <authorList>
            <person name="Liu Q."/>
            <person name="Xin Y.-H."/>
        </authorList>
    </citation>
    <scope>NUCLEOTIDE SEQUENCE [LARGE SCALE GENOMIC DNA]</scope>
    <source>
        <strain evidence="6 7">Hz16</strain>
    </source>
</reference>
<dbReference type="SUPFAM" id="SSF53756">
    <property type="entry name" value="UDP-Glycosyltransferase/glycogen phosphorylase"/>
    <property type="match status" value="1"/>
</dbReference>
<dbReference type="GO" id="GO:0016757">
    <property type="term" value="F:glycosyltransferase activity"/>
    <property type="evidence" value="ECO:0007669"/>
    <property type="project" value="UniProtKB-KW"/>
</dbReference>
<evidence type="ECO:0000256" key="2">
    <source>
        <dbReference type="ARBA" id="ARBA00022679"/>
    </source>
</evidence>
<dbReference type="InterPro" id="IPR001296">
    <property type="entry name" value="Glyco_trans_1"/>
</dbReference>
<dbReference type="PANTHER" id="PTHR46401">
    <property type="entry name" value="GLYCOSYLTRANSFERASE WBBK-RELATED"/>
    <property type="match status" value="1"/>
</dbReference>
<evidence type="ECO:0000313" key="7">
    <source>
        <dbReference type="Proteomes" id="UP000297983"/>
    </source>
</evidence>
<evidence type="ECO:0000256" key="1">
    <source>
        <dbReference type="ARBA" id="ARBA00022676"/>
    </source>
</evidence>
<evidence type="ECO:0000256" key="3">
    <source>
        <dbReference type="SAM" id="MobiDB-lite"/>
    </source>
</evidence>
<dbReference type="PANTHER" id="PTHR46401:SF2">
    <property type="entry name" value="GLYCOSYLTRANSFERASE WBBK-RELATED"/>
    <property type="match status" value="1"/>
</dbReference>
<keyword evidence="2 6" id="KW-0808">Transferase</keyword>
<comment type="caution">
    <text evidence="6">The sequence shown here is derived from an EMBL/GenBank/DDBJ whole genome shotgun (WGS) entry which is preliminary data.</text>
</comment>
<protein>
    <submittedName>
        <fullName evidence="6">Glycosyltransferase family 1 protein</fullName>
    </submittedName>
</protein>
<proteinExistence type="predicted"/>
<dbReference type="InterPro" id="IPR028098">
    <property type="entry name" value="Glyco_trans_4-like_N"/>
</dbReference>
<keyword evidence="7" id="KW-1185">Reference proteome</keyword>
<keyword evidence="1" id="KW-0328">Glycosyltransferase</keyword>
<dbReference type="Pfam" id="PF00534">
    <property type="entry name" value="Glycos_transf_1"/>
    <property type="match status" value="1"/>
</dbReference>
<feature type="domain" description="Glycosyl transferase family 1" evidence="4">
    <location>
        <begin position="219"/>
        <end position="372"/>
    </location>
</feature>
<feature type="region of interest" description="Disordered" evidence="3">
    <location>
        <begin position="1"/>
        <end position="24"/>
    </location>
</feature>
<dbReference type="Gene3D" id="3.40.50.2000">
    <property type="entry name" value="Glycogen Phosphorylase B"/>
    <property type="match status" value="2"/>
</dbReference>